<evidence type="ECO:0000256" key="2">
    <source>
        <dbReference type="ARBA" id="ARBA00011233"/>
    </source>
</evidence>
<evidence type="ECO:0000256" key="5">
    <source>
        <dbReference type="ARBA" id="ARBA00022692"/>
    </source>
</evidence>
<evidence type="ECO:0000256" key="7">
    <source>
        <dbReference type="ARBA" id="ARBA00023065"/>
    </source>
</evidence>
<sequence length="340" mass="37162">MKLHALALSVVSVLVASQVQANPKVYGQFNISAESYQKDNQDPASADEDFTRLQSNASRFGVRGENELSTNLAVVYGIEWSIDSSGDGTGGNADLQQRNRFVGIKHNNLGTVKAGRFDTYLKTAQGKTDLFNDFLGDIEFTIAGEDRANNAVAYESPSFKKFQFNILSQTQDVATKATNGSSASIVYDNQELGLYAALGVNDNIVGRSALFGNTREGDGYRLVLSYNFADLTVNGIYTTNEKYDGKDGEKAYLLGAAYKIDDFVLKAQYSTVEADDVNKIAAGNSIEKTVFNVGADYNLTSKTRAFVWYTNREDVKKDAVIVVPNDIEETSLALGVEHKF</sequence>
<feature type="domain" description="Porin" evidence="12">
    <location>
        <begin position="11"/>
        <end position="312"/>
    </location>
</feature>
<evidence type="ECO:0000256" key="9">
    <source>
        <dbReference type="ARBA" id="ARBA00023136"/>
    </source>
</evidence>
<evidence type="ECO:0000259" key="12">
    <source>
        <dbReference type="Pfam" id="PF13609"/>
    </source>
</evidence>
<dbReference type="GO" id="GO:0015288">
    <property type="term" value="F:porin activity"/>
    <property type="evidence" value="ECO:0007669"/>
    <property type="project" value="UniProtKB-KW"/>
</dbReference>
<dbReference type="Gene3D" id="2.40.160.10">
    <property type="entry name" value="Porin"/>
    <property type="match status" value="1"/>
</dbReference>
<dbReference type="GO" id="GO:0034220">
    <property type="term" value="P:monoatomic ion transmembrane transport"/>
    <property type="evidence" value="ECO:0007669"/>
    <property type="project" value="InterPro"/>
</dbReference>
<feature type="signal peptide" evidence="11">
    <location>
        <begin position="1"/>
        <end position="21"/>
    </location>
</feature>
<keyword evidence="5" id="KW-0812">Transmembrane</keyword>
<evidence type="ECO:0000256" key="3">
    <source>
        <dbReference type="ARBA" id="ARBA00022448"/>
    </source>
</evidence>
<evidence type="ECO:0000256" key="4">
    <source>
        <dbReference type="ARBA" id="ARBA00022452"/>
    </source>
</evidence>
<dbReference type="Proteomes" id="UP000244223">
    <property type="component" value="Unassembled WGS sequence"/>
</dbReference>
<evidence type="ECO:0000256" key="10">
    <source>
        <dbReference type="ARBA" id="ARBA00023237"/>
    </source>
</evidence>
<reference evidence="13 14" key="1">
    <citation type="submission" date="2018-04" db="EMBL/GenBank/DDBJ databases">
        <title>Genomic Encyclopedia of Archaeal and Bacterial Type Strains, Phase II (KMG-II): from individual species to whole genera.</title>
        <authorList>
            <person name="Goeker M."/>
        </authorList>
    </citation>
    <scope>NUCLEOTIDE SEQUENCE [LARGE SCALE GENOMIC DNA]</scope>
    <source>
        <strain evidence="13 14">DSM 5822</strain>
    </source>
</reference>
<dbReference type="PANTHER" id="PTHR34501:SF9">
    <property type="entry name" value="MAJOR OUTER MEMBRANE PROTEIN P.IA"/>
    <property type="match status" value="1"/>
</dbReference>
<evidence type="ECO:0000256" key="1">
    <source>
        <dbReference type="ARBA" id="ARBA00004571"/>
    </source>
</evidence>
<dbReference type="GO" id="GO:0009279">
    <property type="term" value="C:cell outer membrane"/>
    <property type="evidence" value="ECO:0007669"/>
    <property type="project" value="UniProtKB-SubCell"/>
</dbReference>
<keyword evidence="6 11" id="KW-0732">Signal</keyword>
<dbReference type="OrthoDB" id="8957883at2"/>
<feature type="chain" id="PRO_5015475082" evidence="11">
    <location>
        <begin position="22"/>
        <end position="340"/>
    </location>
</feature>
<keyword evidence="7" id="KW-0406">Ion transport</keyword>
<organism evidence="13 14">
    <name type="scientific">Agitococcus lubricus</name>
    <dbReference type="NCBI Taxonomy" id="1077255"/>
    <lineage>
        <taxon>Bacteria</taxon>
        <taxon>Pseudomonadati</taxon>
        <taxon>Pseudomonadota</taxon>
        <taxon>Gammaproteobacteria</taxon>
        <taxon>Moraxellales</taxon>
        <taxon>Moraxellaceae</taxon>
        <taxon>Agitococcus</taxon>
    </lineage>
</organism>
<evidence type="ECO:0000313" key="13">
    <source>
        <dbReference type="EMBL" id="PTQ90519.1"/>
    </source>
</evidence>
<keyword evidence="14" id="KW-1185">Reference proteome</keyword>
<comment type="caution">
    <text evidence="13">The sequence shown here is derived from an EMBL/GenBank/DDBJ whole genome shotgun (WGS) entry which is preliminary data.</text>
</comment>
<comment type="subunit">
    <text evidence="2">Homotrimer.</text>
</comment>
<keyword evidence="4" id="KW-1134">Transmembrane beta strand</keyword>
<dbReference type="InterPro" id="IPR050298">
    <property type="entry name" value="Gram-neg_bact_OMP"/>
</dbReference>
<gene>
    <name evidence="13" type="ORF">C8N29_103274</name>
</gene>
<proteinExistence type="predicted"/>
<keyword evidence="9" id="KW-0472">Membrane</keyword>
<evidence type="ECO:0000256" key="8">
    <source>
        <dbReference type="ARBA" id="ARBA00023114"/>
    </source>
</evidence>
<evidence type="ECO:0000256" key="11">
    <source>
        <dbReference type="SAM" id="SignalP"/>
    </source>
</evidence>
<dbReference type="Pfam" id="PF13609">
    <property type="entry name" value="Porin_4"/>
    <property type="match status" value="1"/>
</dbReference>
<dbReference type="InterPro" id="IPR033900">
    <property type="entry name" value="Gram_neg_porin_domain"/>
</dbReference>
<evidence type="ECO:0000313" key="14">
    <source>
        <dbReference type="Proteomes" id="UP000244223"/>
    </source>
</evidence>
<keyword evidence="8" id="KW-0626">Porin</keyword>
<name>A0A2T5J249_9GAMM</name>
<dbReference type="RefSeq" id="WP_107864953.1">
    <property type="nucleotide sequence ID" value="NZ_QAON01000003.1"/>
</dbReference>
<evidence type="ECO:0000256" key="6">
    <source>
        <dbReference type="ARBA" id="ARBA00022729"/>
    </source>
</evidence>
<protein>
    <submittedName>
        <fullName evidence="13">Putative porin</fullName>
    </submittedName>
</protein>
<dbReference type="InterPro" id="IPR001702">
    <property type="entry name" value="Porin_Gram-ve"/>
</dbReference>
<dbReference type="CDD" id="cd00342">
    <property type="entry name" value="gram_neg_porins"/>
    <property type="match status" value="1"/>
</dbReference>
<keyword evidence="3" id="KW-0813">Transport</keyword>
<dbReference type="SUPFAM" id="SSF56935">
    <property type="entry name" value="Porins"/>
    <property type="match status" value="1"/>
</dbReference>
<dbReference type="InterPro" id="IPR023614">
    <property type="entry name" value="Porin_dom_sf"/>
</dbReference>
<dbReference type="EMBL" id="QAON01000003">
    <property type="protein sequence ID" value="PTQ90519.1"/>
    <property type="molecule type" value="Genomic_DNA"/>
</dbReference>
<accession>A0A2T5J249</accession>
<dbReference type="PRINTS" id="PR00182">
    <property type="entry name" value="ECOLNEIPORIN"/>
</dbReference>
<keyword evidence="10" id="KW-0998">Cell outer membrane</keyword>
<dbReference type="AlphaFoldDB" id="A0A2T5J249"/>
<dbReference type="GO" id="GO:0046930">
    <property type="term" value="C:pore complex"/>
    <property type="evidence" value="ECO:0007669"/>
    <property type="project" value="UniProtKB-KW"/>
</dbReference>
<comment type="subcellular location">
    <subcellularLocation>
        <location evidence="1">Cell outer membrane</location>
        <topology evidence="1">Multi-pass membrane protein</topology>
    </subcellularLocation>
</comment>
<dbReference type="PANTHER" id="PTHR34501">
    <property type="entry name" value="PROTEIN YDDL-RELATED"/>
    <property type="match status" value="1"/>
</dbReference>